<sequence length="462" mass="50519">MNHLPGSSPRSPAPSPDPDVDDGSSKKQATRVFKKSSSNGKITVYLGKRDFVDHITHVDPIDGVVLIDPDYVKDRKVFGHVLAAFRYGREDLDVLGLTFRKDLYLASEQIFPPQETDRPLTRLQERLIRKLGPNAYPFYFEVPPHCPASVSLQPAPGDTGKPCGVDYELKAFVGETPEDKPHKRNSVRLAIRKIMYAPSKLGEQPSIEVSKEYILKPNKIHLEASLDKELYHHGESLSVNVHIANNSSKTVKKIKVSVRQFADICLFSTAQYKCTVAEVESEDGCQVAPGFTLSKVFTLTPLLANNKDKWGLALDGQLKHEDTNLASSTLSRNMVDGKYRIADPSQRENLGIIVQYKVKVKLCITPLGGDLVAELPFILMHPKPDDDEPLIGGERSPGRTIGNSDKLHPGAGGAGGGAGTGASDLNKNSTNRGDASKEDGPNLIQLDGKKAKLVIETDTTQL</sequence>
<dbReference type="PROSITE" id="PS00295">
    <property type="entry name" value="ARRESTINS"/>
    <property type="match status" value="1"/>
</dbReference>
<evidence type="ECO:0000256" key="2">
    <source>
        <dbReference type="ARBA" id="ARBA00022606"/>
    </source>
</evidence>
<dbReference type="EnsemblMetazoa" id="AAEL013713-RJ">
    <property type="protein sequence ID" value="AAEL013713-PJ"/>
    <property type="gene ID" value="AAEL013713"/>
</dbReference>
<dbReference type="InterPro" id="IPR014756">
    <property type="entry name" value="Ig_E-set"/>
</dbReference>
<feature type="compositionally biased region" description="Gly residues" evidence="3">
    <location>
        <begin position="410"/>
        <end position="420"/>
    </location>
</feature>
<dbReference type="PANTHER" id="PTHR11792">
    <property type="entry name" value="ARRESTIN"/>
    <property type="match status" value="1"/>
</dbReference>
<comment type="similarity">
    <text evidence="1">Belongs to the arrestin family.</text>
</comment>
<dbReference type="GO" id="GO:0001664">
    <property type="term" value="F:G protein-coupled receptor binding"/>
    <property type="evidence" value="ECO:0007669"/>
    <property type="project" value="TreeGrafter"/>
</dbReference>
<evidence type="ECO:0000256" key="1">
    <source>
        <dbReference type="ARBA" id="ARBA00005298"/>
    </source>
</evidence>
<keyword evidence="2" id="KW-0716">Sensory transduction</keyword>
<protein>
    <recommendedName>
        <fullName evidence="4">Arrestin C-terminal-like domain-containing protein</fullName>
    </recommendedName>
</protein>
<keyword evidence="6" id="KW-1185">Reference proteome</keyword>
<dbReference type="GO" id="GO:0007165">
    <property type="term" value="P:signal transduction"/>
    <property type="evidence" value="ECO:0007669"/>
    <property type="project" value="InterPro"/>
</dbReference>
<dbReference type="FunFam" id="2.60.40.840:FF:000003">
    <property type="entry name" value="Kurtz arrestin"/>
    <property type="match status" value="1"/>
</dbReference>
<dbReference type="PRINTS" id="PR00309">
    <property type="entry name" value="ARRESTIN"/>
</dbReference>
<dbReference type="GO" id="GO:0002031">
    <property type="term" value="P:G protein-coupled receptor internalization"/>
    <property type="evidence" value="ECO:0007669"/>
    <property type="project" value="TreeGrafter"/>
</dbReference>
<dbReference type="AlphaFoldDB" id="A0A6I8TN86"/>
<dbReference type="Gene3D" id="2.60.40.840">
    <property type="match status" value="1"/>
</dbReference>
<dbReference type="InterPro" id="IPR011021">
    <property type="entry name" value="Arrestin-like_N"/>
</dbReference>
<dbReference type="InterPro" id="IPR014753">
    <property type="entry name" value="Arrestin_N"/>
</dbReference>
<dbReference type="InterPro" id="IPR011022">
    <property type="entry name" value="Arrestin_C-like"/>
</dbReference>
<feature type="region of interest" description="Disordered" evidence="3">
    <location>
        <begin position="1"/>
        <end position="34"/>
    </location>
</feature>
<dbReference type="Pfam" id="PF02752">
    <property type="entry name" value="Arrestin_C"/>
    <property type="match status" value="1"/>
</dbReference>
<dbReference type="InterPro" id="IPR017864">
    <property type="entry name" value="Arrestin_CS"/>
</dbReference>
<proteinExistence type="inferred from homology"/>
<evidence type="ECO:0000313" key="6">
    <source>
        <dbReference type="Proteomes" id="UP000008820"/>
    </source>
</evidence>
<dbReference type="PANTHER" id="PTHR11792:SF17">
    <property type="entry name" value="KURTZ ARRESTIN"/>
    <property type="match status" value="1"/>
</dbReference>
<feature type="compositionally biased region" description="Low complexity" evidence="3">
    <location>
        <begin position="1"/>
        <end position="10"/>
    </location>
</feature>
<dbReference type="Proteomes" id="UP000008820">
    <property type="component" value="Chromosome 3"/>
</dbReference>
<accession>A0A6I8TN86</accession>
<evidence type="ECO:0000259" key="4">
    <source>
        <dbReference type="SMART" id="SM01017"/>
    </source>
</evidence>
<dbReference type="GO" id="GO:0005737">
    <property type="term" value="C:cytoplasm"/>
    <property type="evidence" value="ECO:0007669"/>
    <property type="project" value="TreeGrafter"/>
</dbReference>
<dbReference type="InterPro" id="IPR014752">
    <property type="entry name" value="Arrestin-like_C"/>
</dbReference>
<evidence type="ECO:0000313" key="5">
    <source>
        <dbReference type="EnsemblMetazoa" id="AAEL013713-PJ"/>
    </source>
</evidence>
<gene>
    <name evidence="5" type="primary">5575687</name>
</gene>
<organism evidence="5 6">
    <name type="scientific">Aedes aegypti</name>
    <name type="common">Yellowfever mosquito</name>
    <name type="synonym">Culex aegypti</name>
    <dbReference type="NCBI Taxonomy" id="7159"/>
    <lineage>
        <taxon>Eukaryota</taxon>
        <taxon>Metazoa</taxon>
        <taxon>Ecdysozoa</taxon>
        <taxon>Arthropoda</taxon>
        <taxon>Hexapoda</taxon>
        <taxon>Insecta</taxon>
        <taxon>Pterygota</taxon>
        <taxon>Neoptera</taxon>
        <taxon>Endopterygota</taxon>
        <taxon>Diptera</taxon>
        <taxon>Nematocera</taxon>
        <taxon>Culicoidea</taxon>
        <taxon>Culicidae</taxon>
        <taxon>Culicinae</taxon>
        <taxon>Aedini</taxon>
        <taxon>Aedes</taxon>
        <taxon>Stegomyia</taxon>
    </lineage>
</organism>
<reference evidence="5 6" key="1">
    <citation type="submission" date="2017-06" db="EMBL/GenBank/DDBJ databases">
        <title>Aedes aegypti genome working group (AGWG) sequencing and assembly.</title>
        <authorList>
            <consortium name="Aedes aegypti Genome Working Group (AGWG)"/>
            <person name="Matthews B.J."/>
        </authorList>
    </citation>
    <scope>NUCLEOTIDE SEQUENCE [LARGE SCALE GENOMIC DNA]</scope>
    <source>
        <strain evidence="5 6">LVP_AGWG</strain>
    </source>
</reference>
<dbReference type="SMART" id="SM01017">
    <property type="entry name" value="Arrestin_C"/>
    <property type="match status" value="1"/>
</dbReference>
<feature type="compositionally biased region" description="Polar residues" evidence="3">
    <location>
        <begin position="423"/>
        <end position="433"/>
    </location>
</feature>
<dbReference type="Pfam" id="PF00339">
    <property type="entry name" value="Arrestin_N"/>
    <property type="match status" value="1"/>
</dbReference>
<evidence type="ECO:0000256" key="3">
    <source>
        <dbReference type="SAM" id="MobiDB-lite"/>
    </source>
</evidence>
<dbReference type="InterPro" id="IPR000698">
    <property type="entry name" value="Arrestin"/>
</dbReference>
<dbReference type="FunFam" id="2.60.40.640:FF:000025">
    <property type="entry name" value="Putative Beta-arrestin-2"/>
    <property type="match status" value="1"/>
</dbReference>
<feature type="domain" description="Arrestin C-terminal-like" evidence="4">
    <location>
        <begin position="216"/>
        <end position="384"/>
    </location>
</feature>
<feature type="region of interest" description="Disordered" evidence="3">
    <location>
        <begin position="383"/>
        <end position="450"/>
    </location>
</feature>
<dbReference type="SUPFAM" id="SSF81296">
    <property type="entry name" value="E set domains"/>
    <property type="match status" value="2"/>
</dbReference>
<dbReference type="Gene3D" id="2.60.40.640">
    <property type="match status" value="1"/>
</dbReference>
<name>A0A6I8TN86_AEDAE</name>
<reference evidence="5" key="2">
    <citation type="submission" date="2020-05" db="UniProtKB">
        <authorList>
            <consortium name="EnsemblMetazoa"/>
        </authorList>
    </citation>
    <scope>IDENTIFICATION</scope>
    <source>
        <strain evidence="5">LVP_AGWG</strain>
    </source>
</reference>